<dbReference type="EMBL" id="BK015776">
    <property type="protein sequence ID" value="DAE24564.1"/>
    <property type="molecule type" value="Genomic_DNA"/>
</dbReference>
<sequence>MGYKPKSRPRGQNPFRKKIIDSDVYTDSSGNRFAEFNIEVYDTYMSPIAKAIEETELDCTNIVEETYIRDVKPRFNPAKSFEQLSKEEKVKFVNKEIDDLLDFIERNKQAKYDKWRKETSI</sequence>
<name>A0A8S5R0W6_9CAUD</name>
<accession>A0A8S5R0W6</accession>
<organism evidence="1">
    <name type="scientific">Siphoviridae sp. ctyvQ1</name>
    <dbReference type="NCBI Taxonomy" id="2826525"/>
    <lineage>
        <taxon>Viruses</taxon>
        <taxon>Duplodnaviria</taxon>
        <taxon>Heunggongvirae</taxon>
        <taxon>Uroviricota</taxon>
        <taxon>Caudoviricetes</taxon>
    </lineage>
</organism>
<proteinExistence type="predicted"/>
<protein>
    <submittedName>
        <fullName evidence="1">Uncharacterized protein</fullName>
    </submittedName>
</protein>
<evidence type="ECO:0000313" key="1">
    <source>
        <dbReference type="EMBL" id="DAE24564.1"/>
    </source>
</evidence>
<reference evidence="1" key="1">
    <citation type="journal article" date="2021" name="Proc. Natl. Acad. Sci. U.S.A.">
        <title>A Catalog of Tens of Thousands of Viruses from Human Metagenomes Reveals Hidden Associations with Chronic Diseases.</title>
        <authorList>
            <person name="Tisza M.J."/>
            <person name="Buck C.B."/>
        </authorList>
    </citation>
    <scope>NUCLEOTIDE SEQUENCE</scope>
    <source>
        <strain evidence="1">CtyvQ1</strain>
    </source>
</reference>